<comment type="function">
    <text evidence="1">Hydrolyzes indole-3-acetamide (IAM) into indole-3-acetic acid (IAA).</text>
</comment>
<dbReference type="NCBIfam" id="NF005687">
    <property type="entry name" value="PRK07487.1"/>
    <property type="match status" value="1"/>
</dbReference>
<evidence type="ECO:0000313" key="6">
    <source>
        <dbReference type="Proteomes" id="UP001271780"/>
    </source>
</evidence>
<dbReference type="RefSeq" id="WP_320315189.1">
    <property type="nucleotide sequence ID" value="NZ_JAVIIX010000001.1"/>
</dbReference>
<keyword evidence="6" id="KW-1185">Reference proteome</keyword>
<reference evidence="5 6" key="1">
    <citation type="submission" date="2023-08" db="EMBL/GenBank/DDBJ databases">
        <title>Implementing the SeqCode for naming new Mesorhizobium species isolated from Vachellia karroo root nodules.</title>
        <authorList>
            <person name="Van Lill M."/>
        </authorList>
    </citation>
    <scope>NUCLEOTIDE SEQUENCE [LARGE SCALE GENOMIC DNA]</scope>
    <source>
        <strain evidence="5 6">VK23A</strain>
    </source>
</reference>
<dbReference type="EMBL" id="JAVIIZ010000001">
    <property type="protein sequence ID" value="MDX8471017.1"/>
    <property type="molecule type" value="Genomic_DNA"/>
</dbReference>
<dbReference type="Gene3D" id="3.90.1300.10">
    <property type="entry name" value="Amidase signature (AS) domain"/>
    <property type="match status" value="1"/>
</dbReference>
<dbReference type="PANTHER" id="PTHR11895:SF7">
    <property type="entry name" value="GLUTAMYL-TRNA(GLN) AMIDOTRANSFERASE SUBUNIT A, MITOCHONDRIAL"/>
    <property type="match status" value="1"/>
</dbReference>
<dbReference type="PANTHER" id="PTHR11895">
    <property type="entry name" value="TRANSAMIDASE"/>
    <property type="match status" value="1"/>
</dbReference>
<dbReference type="InterPro" id="IPR020556">
    <property type="entry name" value="Amidase_CS"/>
</dbReference>
<comment type="caution">
    <text evidence="5">The sequence shown here is derived from an EMBL/GenBank/DDBJ whole genome shotgun (WGS) entry which is preliminary data.</text>
</comment>
<evidence type="ECO:0000259" key="4">
    <source>
        <dbReference type="Pfam" id="PF01425"/>
    </source>
</evidence>
<sequence length="482" mass="51330">MTEASTRPLWQRSATELAAAIRERQVSAVEVTEAHLERIRAVNPTINALVDFDEDTVREAARAADQAVAAAEPLGPLHGVPVSIKINTDEQGAATTNGLPAYADDVAPKDAAVTALVRRAGAVLVGRNNVPQFSFRWFSENPLHGRSFNPWDETRTPGGSSGGAAGAVAAGMVPLAHGNDIGGSIRYPSYACGVAGIRPTVGRVPADFGWRDLDRPQSIADELMCVHGPIARTVDDLELGLRVMSGFDARDAVGVPPHAEPAQPVRRIGVVRDPGVLAPDPALVGALDAAAGWFDDAGIEVVDLDLPDLADAHRLWGLLLLEEMREMRGLMNQFGDDVARAAMDHMIEHAVADWGVDVSAKAYFAGWTRRNEIVARLGELFESTPVIMTPPSARPAFVHGTDTAGDERTREMHDAQWPQKSLPVLGLPGVAVPTGVIDGVPTGVQLFGARFSDETLLDVARIVERRAGTFTPIDPWGAALGN</sequence>
<dbReference type="PROSITE" id="PS00571">
    <property type="entry name" value="AMIDASES"/>
    <property type="match status" value="1"/>
</dbReference>
<gene>
    <name evidence="5" type="ORF">RFM27_02900</name>
</gene>
<dbReference type="InterPro" id="IPR000120">
    <property type="entry name" value="Amidase"/>
</dbReference>
<evidence type="ECO:0000256" key="3">
    <source>
        <dbReference type="ARBA" id="ARBA00021874"/>
    </source>
</evidence>
<dbReference type="InterPro" id="IPR023631">
    <property type="entry name" value="Amidase_dom"/>
</dbReference>
<accession>A0ABU4X888</accession>
<protein>
    <recommendedName>
        <fullName evidence="3">Indoleacetamide hydrolase</fullName>
    </recommendedName>
</protein>
<dbReference type="InterPro" id="IPR036928">
    <property type="entry name" value="AS_sf"/>
</dbReference>
<dbReference type="Proteomes" id="UP001271780">
    <property type="component" value="Unassembled WGS sequence"/>
</dbReference>
<evidence type="ECO:0000313" key="5">
    <source>
        <dbReference type="EMBL" id="MDX8471017.1"/>
    </source>
</evidence>
<dbReference type="SUPFAM" id="SSF75304">
    <property type="entry name" value="Amidase signature (AS) enzymes"/>
    <property type="match status" value="1"/>
</dbReference>
<feature type="domain" description="Amidase" evidence="4">
    <location>
        <begin position="30"/>
        <end position="457"/>
    </location>
</feature>
<evidence type="ECO:0000256" key="1">
    <source>
        <dbReference type="ARBA" id="ARBA00003871"/>
    </source>
</evidence>
<comment type="similarity">
    <text evidence="2">Belongs to the amidase family.</text>
</comment>
<name>A0ABU4X888_9HYPH</name>
<dbReference type="Pfam" id="PF01425">
    <property type="entry name" value="Amidase"/>
    <property type="match status" value="1"/>
</dbReference>
<evidence type="ECO:0000256" key="2">
    <source>
        <dbReference type="ARBA" id="ARBA00009199"/>
    </source>
</evidence>
<proteinExistence type="inferred from homology"/>
<organism evidence="5 6">
    <name type="scientific">Mesorhizobium dulcispinae</name>
    <dbReference type="NCBI Taxonomy" id="3072316"/>
    <lineage>
        <taxon>Bacteria</taxon>
        <taxon>Pseudomonadati</taxon>
        <taxon>Pseudomonadota</taxon>
        <taxon>Alphaproteobacteria</taxon>
        <taxon>Hyphomicrobiales</taxon>
        <taxon>Phyllobacteriaceae</taxon>
        <taxon>Mesorhizobium</taxon>
    </lineage>
</organism>